<protein>
    <submittedName>
        <fullName evidence="10">MFS transporter</fullName>
    </submittedName>
</protein>
<reference evidence="11" key="1">
    <citation type="journal article" date="2019" name="Int. J. Syst. Evol. Microbiol.">
        <title>The Global Catalogue of Microorganisms (GCM) 10K type strain sequencing project: providing services to taxonomists for standard genome sequencing and annotation.</title>
        <authorList>
            <consortium name="The Broad Institute Genomics Platform"/>
            <consortium name="The Broad Institute Genome Sequencing Center for Infectious Disease"/>
            <person name="Wu L."/>
            <person name="Ma J."/>
        </authorList>
    </citation>
    <scope>NUCLEOTIDE SEQUENCE [LARGE SCALE GENOMIC DNA]</scope>
    <source>
        <strain evidence="11">CCUG 49018</strain>
    </source>
</reference>
<feature type="transmembrane region" description="Helical" evidence="8">
    <location>
        <begin position="31"/>
        <end position="56"/>
    </location>
</feature>
<keyword evidence="2" id="KW-0813">Transport</keyword>
<dbReference type="Gene3D" id="2.60.40.1120">
    <property type="entry name" value="Carboxypeptidase-like, regulatory domain"/>
    <property type="match status" value="2"/>
</dbReference>
<evidence type="ECO:0000256" key="1">
    <source>
        <dbReference type="ARBA" id="ARBA00004651"/>
    </source>
</evidence>
<dbReference type="InterPro" id="IPR013783">
    <property type="entry name" value="Ig-like_fold"/>
</dbReference>
<feature type="transmembrane region" description="Helical" evidence="8">
    <location>
        <begin position="523"/>
        <end position="544"/>
    </location>
</feature>
<dbReference type="InterPro" id="IPR008969">
    <property type="entry name" value="CarboxyPept-like_regulatory"/>
</dbReference>
<dbReference type="SUPFAM" id="SSF49464">
    <property type="entry name" value="Carboxypeptidase regulatory domain-like"/>
    <property type="match status" value="2"/>
</dbReference>
<evidence type="ECO:0000256" key="3">
    <source>
        <dbReference type="ARBA" id="ARBA00022475"/>
    </source>
</evidence>
<sequence length="962" mass="98090">MSTEAVAPQQSAAGAPAPSERSSGELSHRQILTILVGLALGMFLAALDQTVVSTAIRTIADDLGGLSQQAWATTAFLITGTITTPLYGKLSDQFGRKPLFLTAISIFLVGSVLCTFSTSMYELAAFRAVQGLGAGGLFTLALTILGDIVPPRERARYQGYILAVFGTSSVIGPVIGGVLSGQATIAGIDGWRWIFLVNVPIGAVALVVVAKVLNLPHTKRSRRIDWPGAVTLAIFLVPLLIIAEQGREWGWGSTSAIVCYIVGAVGFVLFMLAERFYGDDALLPLRLFRNGVFSLTGVAGFVIGMGMFGGIVLLPQFLQIVHGASPTESGFLMLPLVGGIMVGSILSGQITSRTGHYKIFPIIGTALMVGAMLLLHFRVTVDIPLWELDLYMAMLGLGLGGCMQTLVLAVQNAVPARDMGVATASSTFFRQLGGTLGVAVFLSILFSTVTDKISDAFRTAQTDPTFVAAVGDPAVRADPVNAPFFAALNGGADTSGVLNDSSFLQKIDPRLARPFLEGFSNSMTLTFLVVACVLVIAFVLVLFIKELPLRTMSGAQARAMEEAAGEGASVGAVTPTALEADAEAAPVPSANGNGNGHGNGNGVAAGTVAAAVAAAAAKGSNGQGSRHALRAADGQVTVPADGQRADTAPIPVVADQAPTPPSDGPAIEGVVRRADGAGLPGAVVTVTEPTGRQAARTTSDQQGEYRIGVPTGGTYLVVAASGAFQPHAAMVAVADRAVRHDVTLAGAGGLRGTVRVTDAQGQVRPASGVAVTLIDVQGNVSAATVSDELGRYVLAGVPDGQYTLTAAGAGYQPVATSVVLPGGSEVVQDVELPRRARLLGTVVAGSTGRGVPEALATLIDPSGNVVGSTVTDADGAFAFDDLAEGTYTITASGYAPTAAVVQVTAGGASTTEIAFPPPVVAGSAPATPPAPQVQRSASNGTTPADLPSVPEEPGSPTAGQLR</sequence>
<feature type="transmembrane region" description="Helical" evidence="8">
    <location>
        <begin position="191"/>
        <end position="212"/>
    </location>
</feature>
<feature type="transmembrane region" description="Helical" evidence="8">
    <location>
        <begin position="157"/>
        <end position="179"/>
    </location>
</feature>
<dbReference type="InterPro" id="IPR004638">
    <property type="entry name" value="EmrB-like"/>
</dbReference>
<dbReference type="Gene3D" id="1.20.1250.20">
    <property type="entry name" value="MFS general substrate transporter like domains"/>
    <property type="match status" value="1"/>
</dbReference>
<accession>A0ABW3VF50</accession>
<dbReference type="CDD" id="cd17502">
    <property type="entry name" value="MFS_Azr1_MDR_like"/>
    <property type="match status" value="1"/>
</dbReference>
<comment type="subcellular location">
    <subcellularLocation>
        <location evidence="1">Cell membrane</location>
        <topology evidence="1">Multi-pass membrane protein</topology>
    </subcellularLocation>
</comment>
<feature type="transmembrane region" description="Helical" evidence="8">
    <location>
        <begin position="292"/>
        <end position="318"/>
    </location>
</feature>
<dbReference type="NCBIfam" id="TIGR00711">
    <property type="entry name" value="efflux_EmrB"/>
    <property type="match status" value="1"/>
</dbReference>
<evidence type="ECO:0000256" key="5">
    <source>
        <dbReference type="ARBA" id="ARBA00022989"/>
    </source>
</evidence>
<dbReference type="EMBL" id="JBHTMB010000080">
    <property type="protein sequence ID" value="MFD1233754.1"/>
    <property type="molecule type" value="Genomic_DNA"/>
</dbReference>
<dbReference type="RefSeq" id="WP_013672363.1">
    <property type="nucleotide sequence ID" value="NZ_BAABKS010000080.1"/>
</dbReference>
<organism evidence="10 11">
    <name type="scientific">Pseudonocardia benzenivorans</name>
    <dbReference type="NCBI Taxonomy" id="228005"/>
    <lineage>
        <taxon>Bacteria</taxon>
        <taxon>Bacillati</taxon>
        <taxon>Actinomycetota</taxon>
        <taxon>Actinomycetes</taxon>
        <taxon>Pseudonocardiales</taxon>
        <taxon>Pseudonocardiaceae</taxon>
        <taxon>Pseudonocardia</taxon>
    </lineage>
</organism>
<dbReference type="Gene3D" id="2.60.40.10">
    <property type="entry name" value="Immunoglobulins"/>
    <property type="match status" value="1"/>
</dbReference>
<feature type="transmembrane region" description="Helical" evidence="8">
    <location>
        <begin position="330"/>
        <end position="347"/>
    </location>
</feature>
<feature type="transmembrane region" description="Helical" evidence="8">
    <location>
        <begin position="390"/>
        <end position="410"/>
    </location>
</feature>
<dbReference type="Pfam" id="PF13620">
    <property type="entry name" value="CarboxypepD_reg"/>
    <property type="match status" value="3"/>
</dbReference>
<proteinExistence type="predicted"/>
<dbReference type="Gene3D" id="1.20.1720.10">
    <property type="entry name" value="Multidrug resistance protein D"/>
    <property type="match status" value="1"/>
</dbReference>
<gene>
    <name evidence="10" type="ORF">ACFQ34_10715</name>
</gene>
<feature type="domain" description="Major facilitator superfamily (MFS) profile" evidence="9">
    <location>
        <begin position="34"/>
        <end position="549"/>
    </location>
</feature>
<keyword evidence="6 8" id="KW-0472">Membrane</keyword>
<dbReference type="InterPro" id="IPR020846">
    <property type="entry name" value="MFS_dom"/>
</dbReference>
<evidence type="ECO:0000256" key="6">
    <source>
        <dbReference type="ARBA" id="ARBA00023136"/>
    </source>
</evidence>
<dbReference type="Proteomes" id="UP001597182">
    <property type="component" value="Unassembled WGS sequence"/>
</dbReference>
<dbReference type="PANTHER" id="PTHR23501">
    <property type="entry name" value="MAJOR FACILITATOR SUPERFAMILY"/>
    <property type="match status" value="1"/>
</dbReference>
<name>A0ABW3VF50_9PSEU</name>
<feature type="transmembrane region" description="Helical" evidence="8">
    <location>
        <begin position="124"/>
        <end position="145"/>
    </location>
</feature>
<feature type="compositionally biased region" description="Polar residues" evidence="7">
    <location>
        <begin position="933"/>
        <end position="942"/>
    </location>
</feature>
<feature type="transmembrane region" description="Helical" evidence="8">
    <location>
        <begin position="249"/>
        <end position="272"/>
    </location>
</feature>
<dbReference type="PROSITE" id="PS50850">
    <property type="entry name" value="MFS"/>
    <property type="match status" value="1"/>
</dbReference>
<evidence type="ECO:0000313" key="11">
    <source>
        <dbReference type="Proteomes" id="UP001597182"/>
    </source>
</evidence>
<feature type="region of interest" description="Disordered" evidence="7">
    <location>
        <begin position="1"/>
        <end position="24"/>
    </location>
</feature>
<evidence type="ECO:0000256" key="4">
    <source>
        <dbReference type="ARBA" id="ARBA00022692"/>
    </source>
</evidence>
<feature type="transmembrane region" description="Helical" evidence="8">
    <location>
        <begin position="224"/>
        <end position="243"/>
    </location>
</feature>
<evidence type="ECO:0000259" key="9">
    <source>
        <dbReference type="PROSITE" id="PS50850"/>
    </source>
</evidence>
<feature type="region of interest" description="Disordered" evidence="7">
    <location>
        <begin position="919"/>
        <end position="962"/>
    </location>
</feature>
<feature type="transmembrane region" description="Helical" evidence="8">
    <location>
        <begin position="68"/>
        <end position="87"/>
    </location>
</feature>
<keyword evidence="4 8" id="KW-0812">Transmembrane</keyword>
<dbReference type="SUPFAM" id="SSF49478">
    <property type="entry name" value="Cna protein B-type domain"/>
    <property type="match status" value="1"/>
</dbReference>
<feature type="transmembrane region" description="Helical" evidence="8">
    <location>
        <begin position="431"/>
        <end position="449"/>
    </location>
</feature>
<evidence type="ECO:0000256" key="8">
    <source>
        <dbReference type="SAM" id="Phobius"/>
    </source>
</evidence>
<feature type="transmembrane region" description="Helical" evidence="8">
    <location>
        <begin position="99"/>
        <end position="118"/>
    </location>
</feature>
<evidence type="ECO:0000256" key="7">
    <source>
        <dbReference type="SAM" id="MobiDB-lite"/>
    </source>
</evidence>
<dbReference type="InterPro" id="IPR036259">
    <property type="entry name" value="MFS_trans_sf"/>
</dbReference>
<feature type="transmembrane region" description="Helical" evidence="8">
    <location>
        <begin position="359"/>
        <end position="378"/>
    </location>
</feature>
<evidence type="ECO:0000256" key="2">
    <source>
        <dbReference type="ARBA" id="ARBA00022448"/>
    </source>
</evidence>
<keyword evidence="11" id="KW-1185">Reference proteome</keyword>
<dbReference type="SUPFAM" id="SSF103473">
    <property type="entry name" value="MFS general substrate transporter"/>
    <property type="match status" value="1"/>
</dbReference>
<keyword evidence="3" id="KW-1003">Cell membrane</keyword>
<evidence type="ECO:0000313" key="10">
    <source>
        <dbReference type="EMBL" id="MFD1233754.1"/>
    </source>
</evidence>
<dbReference type="Pfam" id="PF07690">
    <property type="entry name" value="MFS_1"/>
    <property type="match status" value="1"/>
</dbReference>
<keyword evidence="5 8" id="KW-1133">Transmembrane helix</keyword>
<comment type="caution">
    <text evidence="10">The sequence shown here is derived from an EMBL/GenBank/DDBJ whole genome shotgun (WGS) entry which is preliminary data.</text>
</comment>
<feature type="compositionally biased region" description="Low complexity" evidence="7">
    <location>
        <begin position="1"/>
        <end position="19"/>
    </location>
</feature>
<dbReference type="PANTHER" id="PTHR23501:SF197">
    <property type="entry name" value="COMD"/>
    <property type="match status" value="1"/>
</dbReference>
<dbReference type="InterPro" id="IPR011701">
    <property type="entry name" value="MFS"/>
</dbReference>